<dbReference type="InterPro" id="IPR003231">
    <property type="entry name" value="ACP"/>
</dbReference>
<dbReference type="GO" id="GO:0000035">
    <property type="term" value="F:acyl binding"/>
    <property type="evidence" value="ECO:0007669"/>
    <property type="project" value="TreeGrafter"/>
</dbReference>
<evidence type="ECO:0000259" key="4">
    <source>
        <dbReference type="PROSITE" id="PS50075"/>
    </source>
</evidence>
<dbReference type="PANTHER" id="PTHR20863:SF76">
    <property type="entry name" value="CARRIER DOMAIN-CONTAINING PROTEIN"/>
    <property type="match status" value="1"/>
</dbReference>
<dbReference type="GO" id="GO:0000036">
    <property type="term" value="F:acyl carrier activity"/>
    <property type="evidence" value="ECO:0007669"/>
    <property type="project" value="UniProtKB-UniRule"/>
</dbReference>
<dbReference type="GO" id="GO:0005829">
    <property type="term" value="C:cytosol"/>
    <property type="evidence" value="ECO:0007669"/>
    <property type="project" value="TreeGrafter"/>
</dbReference>
<dbReference type="KEGG" id="cak:Caul_2945"/>
<dbReference type="Gene3D" id="1.10.1200.10">
    <property type="entry name" value="ACP-like"/>
    <property type="match status" value="1"/>
</dbReference>
<keyword evidence="3" id="KW-0963">Cytoplasm</keyword>
<feature type="domain" description="Carrier" evidence="4">
    <location>
        <begin position="4"/>
        <end position="78"/>
    </location>
</feature>
<evidence type="ECO:0000313" key="5">
    <source>
        <dbReference type="EMBL" id="ABZ72072.1"/>
    </source>
</evidence>
<sequence>MSTPSTFDRVRALIAELGEIDPADVSLVAKLRGFGIDSLRVFDLVMALEEEFAIQIELPDLEKIRTVADLVAGVDTWTARRRKGVDRDAVAF</sequence>
<dbReference type="STRING" id="366602.Caul_2945"/>
<keyword evidence="3" id="KW-0275">Fatty acid biosynthesis</keyword>
<dbReference type="AlphaFoldDB" id="B0T0J3"/>
<protein>
    <recommendedName>
        <fullName evidence="3">Acyl carrier protein</fullName>
        <shortName evidence="3">ACP</shortName>
    </recommendedName>
</protein>
<dbReference type="InterPro" id="IPR009081">
    <property type="entry name" value="PP-bd_ACP"/>
</dbReference>
<keyword evidence="3" id="KW-0276">Fatty acid metabolism</keyword>
<dbReference type="EMBL" id="CP000927">
    <property type="protein sequence ID" value="ABZ72072.1"/>
    <property type="molecule type" value="Genomic_DNA"/>
</dbReference>
<comment type="similarity">
    <text evidence="3">Belongs to the acyl carrier protein (ACP) family.</text>
</comment>
<name>B0T0J3_CAUSK</name>
<dbReference type="GO" id="GO:0016020">
    <property type="term" value="C:membrane"/>
    <property type="evidence" value="ECO:0007669"/>
    <property type="project" value="GOC"/>
</dbReference>
<organism evidence="5">
    <name type="scientific">Caulobacter sp. (strain K31)</name>
    <dbReference type="NCBI Taxonomy" id="366602"/>
    <lineage>
        <taxon>Bacteria</taxon>
        <taxon>Pseudomonadati</taxon>
        <taxon>Pseudomonadota</taxon>
        <taxon>Alphaproteobacteria</taxon>
        <taxon>Caulobacterales</taxon>
        <taxon>Caulobacteraceae</taxon>
        <taxon>Caulobacter</taxon>
    </lineage>
</organism>
<keyword evidence="2 3" id="KW-0597">Phosphoprotein</keyword>
<keyword evidence="3" id="KW-0444">Lipid biosynthesis</keyword>
<feature type="modified residue" description="O-(pantetheine 4'-phosphoryl)serine" evidence="3">
    <location>
        <position position="38"/>
    </location>
</feature>
<dbReference type="SUPFAM" id="SSF47336">
    <property type="entry name" value="ACP-like"/>
    <property type="match status" value="1"/>
</dbReference>
<evidence type="ECO:0000256" key="2">
    <source>
        <dbReference type="ARBA" id="ARBA00022553"/>
    </source>
</evidence>
<gene>
    <name evidence="3" type="primary">acpP</name>
    <name evidence="5" type="ordered locus">Caul_2945</name>
</gene>
<proteinExistence type="inferred from homology"/>
<dbReference type="InterPro" id="IPR036736">
    <property type="entry name" value="ACP-like_sf"/>
</dbReference>
<dbReference type="PANTHER" id="PTHR20863">
    <property type="entry name" value="ACYL CARRIER PROTEIN"/>
    <property type="match status" value="1"/>
</dbReference>
<dbReference type="HAMAP" id="MF_01217">
    <property type="entry name" value="Acyl_carrier"/>
    <property type="match status" value="1"/>
</dbReference>
<dbReference type="HOGENOM" id="CLU_108696_5_4_5"/>
<accession>B0T0J3</accession>
<reference evidence="5" key="1">
    <citation type="submission" date="2008-01" db="EMBL/GenBank/DDBJ databases">
        <title>Complete sequence of chromosome of Caulobacter sp. K31.</title>
        <authorList>
            <consortium name="US DOE Joint Genome Institute"/>
            <person name="Copeland A."/>
            <person name="Lucas S."/>
            <person name="Lapidus A."/>
            <person name="Barry K."/>
            <person name="Glavina del Rio T."/>
            <person name="Dalin E."/>
            <person name="Tice H."/>
            <person name="Pitluck S."/>
            <person name="Bruce D."/>
            <person name="Goodwin L."/>
            <person name="Thompson L.S."/>
            <person name="Brettin T."/>
            <person name="Detter J.C."/>
            <person name="Han C."/>
            <person name="Schmutz J."/>
            <person name="Larimer F."/>
            <person name="Land M."/>
            <person name="Hauser L."/>
            <person name="Kyrpides N."/>
            <person name="Kim E."/>
            <person name="Stephens C."/>
            <person name="Richardson P."/>
        </authorList>
    </citation>
    <scope>NUCLEOTIDE SEQUENCE [LARGE SCALE GENOMIC DNA]</scope>
    <source>
        <strain evidence="5">K31</strain>
    </source>
</reference>
<dbReference type="UniPathway" id="UPA00094"/>
<dbReference type="PROSITE" id="PS50075">
    <property type="entry name" value="CARRIER"/>
    <property type="match status" value="1"/>
</dbReference>
<dbReference type="Pfam" id="PF00550">
    <property type="entry name" value="PP-binding"/>
    <property type="match status" value="1"/>
</dbReference>
<keyword evidence="1 3" id="KW-0596">Phosphopantetheine</keyword>
<keyword evidence="3" id="KW-0443">Lipid metabolism</keyword>
<evidence type="ECO:0000256" key="3">
    <source>
        <dbReference type="HAMAP-Rule" id="MF_01217"/>
    </source>
</evidence>
<dbReference type="eggNOG" id="COG0236">
    <property type="taxonomic scope" value="Bacteria"/>
</dbReference>
<dbReference type="GO" id="GO:0009245">
    <property type="term" value="P:lipid A biosynthetic process"/>
    <property type="evidence" value="ECO:0007669"/>
    <property type="project" value="TreeGrafter"/>
</dbReference>
<dbReference type="OrthoDB" id="2455700at2"/>
<comment type="PTM">
    <text evidence="3">4'-phosphopantetheine is transferred from CoA to a specific serine of apo-ACP by AcpS. This modification is essential for activity because fatty acids are bound in thioester linkage to the sulfhydryl of the prosthetic group.</text>
</comment>
<evidence type="ECO:0000256" key="1">
    <source>
        <dbReference type="ARBA" id="ARBA00022450"/>
    </source>
</evidence>
<comment type="subcellular location">
    <subcellularLocation>
        <location evidence="3">Cytoplasm</location>
    </subcellularLocation>
</comment>
<comment type="pathway">
    <text evidence="3">Lipid metabolism; fatty acid biosynthesis.</text>
</comment>
<comment type="function">
    <text evidence="3">Carrier of the growing fatty acid chain in fatty acid biosynthesis.</text>
</comment>